<name>A0A852X8A0_9MICO</name>
<accession>A0A852X8A0</accession>
<dbReference type="RefSeq" id="WP_246313347.1">
    <property type="nucleotide sequence ID" value="NZ_JACBZX010000001.1"/>
</dbReference>
<evidence type="ECO:0000313" key="1">
    <source>
        <dbReference type="EMBL" id="NYG36524.1"/>
    </source>
</evidence>
<dbReference type="AlphaFoldDB" id="A0A852X8A0"/>
<reference evidence="1 2" key="1">
    <citation type="submission" date="2020-07" db="EMBL/GenBank/DDBJ databases">
        <title>Sequencing the genomes of 1000 actinobacteria strains.</title>
        <authorList>
            <person name="Klenk H.-P."/>
        </authorList>
    </citation>
    <scope>NUCLEOTIDE SEQUENCE [LARGE SCALE GENOMIC DNA]</scope>
    <source>
        <strain evidence="1 2">DSM 24723</strain>
    </source>
</reference>
<dbReference type="Proteomes" id="UP000592181">
    <property type="component" value="Unassembled WGS sequence"/>
</dbReference>
<dbReference type="EMBL" id="JACBZX010000001">
    <property type="protein sequence ID" value="NYG36524.1"/>
    <property type="molecule type" value="Genomic_DNA"/>
</dbReference>
<comment type="caution">
    <text evidence="1">The sequence shown here is derived from an EMBL/GenBank/DDBJ whole genome shotgun (WGS) entry which is preliminary data.</text>
</comment>
<dbReference type="InterPro" id="IPR029058">
    <property type="entry name" value="AB_hydrolase_fold"/>
</dbReference>
<sequence>MAPTLVDTSGIVEADPKPPVLWIHGSEDVIVSDQSFFDFCMLGKAGAVPGWPGEEEAPPQPMKQQIRDVLARYRDGGGEVTEVELEGCGHSPHVERLEEFRTALLRLVTG</sequence>
<dbReference type="Gene3D" id="3.40.50.1820">
    <property type="entry name" value="alpha/beta hydrolase"/>
    <property type="match status" value="1"/>
</dbReference>
<dbReference type="SUPFAM" id="SSF53474">
    <property type="entry name" value="alpha/beta-Hydrolases"/>
    <property type="match status" value="1"/>
</dbReference>
<organism evidence="1 2">
    <name type="scientific">Janibacter alkaliphilus</name>
    <dbReference type="NCBI Taxonomy" id="1069963"/>
    <lineage>
        <taxon>Bacteria</taxon>
        <taxon>Bacillati</taxon>
        <taxon>Actinomycetota</taxon>
        <taxon>Actinomycetes</taxon>
        <taxon>Micrococcales</taxon>
        <taxon>Intrasporangiaceae</taxon>
        <taxon>Janibacter</taxon>
    </lineage>
</organism>
<keyword evidence="2" id="KW-1185">Reference proteome</keyword>
<protein>
    <submittedName>
        <fullName evidence="1">Pimeloyl-ACP methyl ester carboxylesterase</fullName>
    </submittedName>
</protein>
<evidence type="ECO:0000313" key="2">
    <source>
        <dbReference type="Proteomes" id="UP000592181"/>
    </source>
</evidence>
<proteinExistence type="predicted"/>
<gene>
    <name evidence="1" type="ORF">BJY28_000993</name>
</gene>